<gene>
    <name evidence="1" type="primary">NID2_2</name>
    <name evidence="1" type="ORF">P7K49_018058</name>
</gene>
<comment type="caution">
    <text evidence="1">The sequence shown here is derived from an EMBL/GenBank/DDBJ whole genome shotgun (WGS) entry which is preliminary data.</text>
</comment>
<organism evidence="1 2">
    <name type="scientific">Saguinus oedipus</name>
    <name type="common">Cotton-top tamarin</name>
    <name type="synonym">Oedipomidas oedipus</name>
    <dbReference type="NCBI Taxonomy" id="9490"/>
    <lineage>
        <taxon>Eukaryota</taxon>
        <taxon>Metazoa</taxon>
        <taxon>Chordata</taxon>
        <taxon>Craniata</taxon>
        <taxon>Vertebrata</taxon>
        <taxon>Euteleostomi</taxon>
        <taxon>Mammalia</taxon>
        <taxon>Eutheria</taxon>
        <taxon>Euarchontoglires</taxon>
        <taxon>Primates</taxon>
        <taxon>Haplorrhini</taxon>
        <taxon>Platyrrhini</taxon>
        <taxon>Cebidae</taxon>
        <taxon>Callitrichinae</taxon>
        <taxon>Saguinus</taxon>
    </lineage>
</organism>
<accession>A0ABQ9V4Q0</accession>
<name>A0ABQ9V4Q0_SAGOE</name>
<proteinExistence type="predicted"/>
<evidence type="ECO:0000313" key="2">
    <source>
        <dbReference type="Proteomes" id="UP001266305"/>
    </source>
</evidence>
<evidence type="ECO:0000313" key="1">
    <source>
        <dbReference type="EMBL" id="KAK2104202.1"/>
    </source>
</evidence>
<dbReference type="EMBL" id="JASSZA010000008">
    <property type="protein sequence ID" value="KAK2104202.1"/>
    <property type="molecule type" value="Genomic_DNA"/>
</dbReference>
<dbReference type="InterPro" id="IPR009017">
    <property type="entry name" value="GFP"/>
</dbReference>
<keyword evidence="2" id="KW-1185">Reference proteome</keyword>
<dbReference type="Proteomes" id="UP001266305">
    <property type="component" value="Unassembled WGS sequence"/>
</dbReference>
<protein>
    <submittedName>
        <fullName evidence="1">Nidogen-2</fullName>
    </submittedName>
</protein>
<reference evidence="1 2" key="1">
    <citation type="submission" date="2023-05" db="EMBL/GenBank/DDBJ databases">
        <title>B98-5 Cell Line De Novo Hybrid Assembly: An Optical Mapping Approach.</title>
        <authorList>
            <person name="Kananen K."/>
            <person name="Auerbach J.A."/>
            <person name="Kautto E."/>
            <person name="Blachly J.S."/>
        </authorList>
    </citation>
    <scope>NUCLEOTIDE SEQUENCE [LARGE SCALE GENOMIC DNA]</scope>
    <source>
        <strain evidence="1">B95-8</strain>
        <tissue evidence="1">Cell line</tissue>
    </source>
</reference>
<sequence>MESSIFTYNGANKETCEHNHRQCSRHAFCTDYATGFCCHCQSRFYGNGKHCLPEGD</sequence>
<dbReference type="Gene3D" id="2.40.155.10">
    <property type="entry name" value="Green fluorescent protein"/>
    <property type="match status" value="1"/>
</dbReference>